<dbReference type="EMBL" id="CM056817">
    <property type="protein sequence ID" value="KAJ8621112.1"/>
    <property type="molecule type" value="Genomic_DNA"/>
</dbReference>
<organism evidence="1 2">
    <name type="scientific">Persea americana</name>
    <name type="common">Avocado</name>
    <dbReference type="NCBI Taxonomy" id="3435"/>
    <lineage>
        <taxon>Eukaryota</taxon>
        <taxon>Viridiplantae</taxon>
        <taxon>Streptophyta</taxon>
        <taxon>Embryophyta</taxon>
        <taxon>Tracheophyta</taxon>
        <taxon>Spermatophyta</taxon>
        <taxon>Magnoliopsida</taxon>
        <taxon>Magnoliidae</taxon>
        <taxon>Laurales</taxon>
        <taxon>Lauraceae</taxon>
        <taxon>Persea</taxon>
    </lineage>
</organism>
<protein>
    <submittedName>
        <fullName evidence="1">Uncharacterized protein</fullName>
    </submittedName>
</protein>
<evidence type="ECO:0000313" key="2">
    <source>
        <dbReference type="Proteomes" id="UP001234297"/>
    </source>
</evidence>
<reference evidence="1 2" key="1">
    <citation type="journal article" date="2022" name="Hortic Res">
        <title>A haplotype resolved chromosomal level avocado genome allows analysis of novel avocado genes.</title>
        <authorList>
            <person name="Nath O."/>
            <person name="Fletcher S.J."/>
            <person name="Hayward A."/>
            <person name="Shaw L.M."/>
            <person name="Masouleh A.K."/>
            <person name="Furtado A."/>
            <person name="Henry R.J."/>
            <person name="Mitter N."/>
        </authorList>
    </citation>
    <scope>NUCLEOTIDE SEQUENCE [LARGE SCALE GENOMIC DNA]</scope>
    <source>
        <strain evidence="2">cv. Hass</strain>
    </source>
</reference>
<dbReference type="Proteomes" id="UP001234297">
    <property type="component" value="Chromosome 9"/>
</dbReference>
<name>A0ACC2KJA3_PERAE</name>
<accession>A0ACC2KJA3</accession>
<keyword evidence="2" id="KW-1185">Reference proteome</keyword>
<comment type="caution">
    <text evidence="1">The sequence shown here is derived from an EMBL/GenBank/DDBJ whole genome shotgun (WGS) entry which is preliminary data.</text>
</comment>
<gene>
    <name evidence="1" type="ORF">MRB53_029641</name>
</gene>
<evidence type="ECO:0000313" key="1">
    <source>
        <dbReference type="EMBL" id="KAJ8621112.1"/>
    </source>
</evidence>
<proteinExistence type="predicted"/>
<sequence length="473" mass="52748">MISGAQKKRQRVGSSTRLSSFPDHDGAKPDGTLTESSKMLGLLRPSFAGFNDPHSADVLLRLYFDPSPFDHPHDSPSDKPALDLYLHSSVLRRSKYFSALLSDRWTKKPDGNGLLHLSLPVPPSSAPSMDPHLTVLRLLYSGDFSGTIVSAAAAIDALPVALELLFDECIRACVQFLEAVPWSEEEERAVLGLIPLLGREEAQELLARVLPPRSNSSEEMLNRLVMASIGNYPSISSGRVKAFVAKMLRDFPSRDSVRRVFDRAFELSLKTVKESLEKYSSPDFRGDHDETEAIQRLNLHTAVYHGKDLLWLVERMIELRIADTAVREWSEQTAFVADLQRAFQDDTWRNIAPGLPSLVLRCTGRLADAVAAGSILAGRQVRLKLVSVWLPVLIVCREKNVSPIPSGQKQLYQELEETFLRIISTLPMSDAESLLHHCLSFATRNVEDCPHLVSAFNTWFRRATCPPLDKNAS</sequence>